<comment type="subcellular location">
    <subcellularLocation>
        <location evidence="1">Membrane</location>
        <topology evidence="1">Single-pass membrane protein</topology>
    </subcellularLocation>
</comment>
<name>A0A5N5SZT0_9CRUS</name>
<dbReference type="InterPro" id="IPR050174">
    <property type="entry name" value="Protocadherin/Cadherin-CA"/>
</dbReference>
<evidence type="ECO:0000256" key="1">
    <source>
        <dbReference type="ARBA" id="ARBA00004167"/>
    </source>
</evidence>
<evidence type="ECO:0000256" key="5">
    <source>
        <dbReference type="PROSITE-ProRule" id="PRU00043"/>
    </source>
</evidence>
<keyword evidence="5" id="KW-0106">Calcium</keyword>
<evidence type="ECO:0000256" key="2">
    <source>
        <dbReference type="ARBA" id="ARBA00022692"/>
    </source>
</evidence>
<keyword evidence="2" id="KW-0812">Transmembrane</keyword>
<reference evidence="7 8" key="1">
    <citation type="journal article" date="2019" name="PLoS Biol.">
        <title>Sex chromosomes control vertical transmission of feminizing Wolbachia symbionts in an isopod.</title>
        <authorList>
            <person name="Becking T."/>
            <person name="Chebbi M.A."/>
            <person name="Giraud I."/>
            <person name="Moumen B."/>
            <person name="Laverre T."/>
            <person name="Caubet Y."/>
            <person name="Peccoud J."/>
            <person name="Gilbert C."/>
            <person name="Cordaux R."/>
        </authorList>
    </citation>
    <scope>NUCLEOTIDE SEQUENCE [LARGE SCALE GENOMIC DNA]</scope>
    <source>
        <strain evidence="7">ANa2</strain>
        <tissue evidence="7">Whole body excluding digestive tract and cuticle</tissue>
    </source>
</reference>
<dbReference type="Proteomes" id="UP000326759">
    <property type="component" value="Unassembled WGS sequence"/>
</dbReference>
<dbReference type="GO" id="GO:0005886">
    <property type="term" value="C:plasma membrane"/>
    <property type="evidence" value="ECO:0007669"/>
    <property type="project" value="TreeGrafter"/>
</dbReference>
<keyword evidence="3" id="KW-1133">Transmembrane helix</keyword>
<evidence type="ECO:0000256" key="3">
    <source>
        <dbReference type="ARBA" id="ARBA00022989"/>
    </source>
</evidence>
<proteinExistence type="predicted"/>
<gene>
    <name evidence="7" type="primary">Pcdhga4</name>
    <name evidence="7" type="ORF">Anas_00860</name>
</gene>
<keyword evidence="8" id="KW-1185">Reference proteome</keyword>
<dbReference type="CDD" id="cd11304">
    <property type="entry name" value="Cadherin_repeat"/>
    <property type="match status" value="2"/>
</dbReference>
<evidence type="ECO:0000313" key="8">
    <source>
        <dbReference type="Proteomes" id="UP000326759"/>
    </source>
</evidence>
<dbReference type="GO" id="GO:0005509">
    <property type="term" value="F:calcium ion binding"/>
    <property type="evidence" value="ECO:0007669"/>
    <property type="project" value="UniProtKB-UniRule"/>
</dbReference>
<dbReference type="Gene3D" id="2.60.40.60">
    <property type="entry name" value="Cadherins"/>
    <property type="match status" value="2"/>
</dbReference>
<dbReference type="SUPFAM" id="SSF49313">
    <property type="entry name" value="Cadherin-like"/>
    <property type="match status" value="2"/>
</dbReference>
<evidence type="ECO:0000256" key="4">
    <source>
        <dbReference type="ARBA" id="ARBA00023180"/>
    </source>
</evidence>
<dbReference type="InterPro" id="IPR002126">
    <property type="entry name" value="Cadherin-like_dom"/>
</dbReference>
<sequence length="156" mass="17413">MSGTLQLRESLDYETDPIFNITIVAEDRGNPPKRTETFVTVQVIDSDDQNPAFGRQRYMAFLPPNPVKGRILEIQPEQIYAADQDNGIRAPIFYTLGKDVFEASYLNIDPENGEVSIVKDIPEDQFLQPVALSVMVGGGFRPPPTLPYAPERCSPI</sequence>
<accession>A0A5N5SZT0</accession>
<dbReference type="PANTHER" id="PTHR24028:SF328">
    <property type="entry name" value="CADHERIN-3"/>
    <property type="match status" value="1"/>
</dbReference>
<dbReference type="GO" id="GO:0007156">
    <property type="term" value="P:homophilic cell adhesion via plasma membrane adhesion molecules"/>
    <property type="evidence" value="ECO:0007669"/>
    <property type="project" value="InterPro"/>
</dbReference>
<dbReference type="EMBL" id="SEYY01018372">
    <property type="protein sequence ID" value="KAB7499418.1"/>
    <property type="molecule type" value="Genomic_DNA"/>
</dbReference>
<organism evidence="7 8">
    <name type="scientific">Armadillidium nasatum</name>
    <dbReference type="NCBI Taxonomy" id="96803"/>
    <lineage>
        <taxon>Eukaryota</taxon>
        <taxon>Metazoa</taxon>
        <taxon>Ecdysozoa</taxon>
        <taxon>Arthropoda</taxon>
        <taxon>Crustacea</taxon>
        <taxon>Multicrustacea</taxon>
        <taxon>Malacostraca</taxon>
        <taxon>Eumalacostraca</taxon>
        <taxon>Peracarida</taxon>
        <taxon>Isopoda</taxon>
        <taxon>Oniscidea</taxon>
        <taxon>Crinocheta</taxon>
        <taxon>Armadillidiidae</taxon>
        <taxon>Armadillidium</taxon>
    </lineage>
</organism>
<dbReference type="Pfam" id="PF00028">
    <property type="entry name" value="Cadherin"/>
    <property type="match status" value="1"/>
</dbReference>
<protein>
    <submittedName>
        <fullName evidence="7">Protocadherin gamma-A4</fullName>
    </submittedName>
</protein>
<feature type="domain" description="Cadherin" evidence="6">
    <location>
        <begin position="2"/>
        <end position="53"/>
    </location>
</feature>
<dbReference type="AlphaFoldDB" id="A0A5N5SZT0"/>
<evidence type="ECO:0000259" key="6">
    <source>
        <dbReference type="PROSITE" id="PS50268"/>
    </source>
</evidence>
<dbReference type="PROSITE" id="PS50268">
    <property type="entry name" value="CADHERIN_2"/>
    <property type="match status" value="1"/>
</dbReference>
<dbReference type="InterPro" id="IPR015919">
    <property type="entry name" value="Cadherin-like_sf"/>
</dbReference>
<dbReference type="OrthoDB" id="6250271at2759"/>
<evidence type="ECO:0000313" key="7">
    <source>
        <dbReference type="EMBL" id="KAB7499418.1"/>
    </source>
</evidence>
<comment type="caution">
    <text evidence="7">The sequence shown here is derived from an EMBL/GenBank/DDBJ whole genome shotgun (WGS) entry which is preliminary data.</text>
</comment>
<keyword evidence="4" id="KW-0325">Glycoprotein</keyword>
<dbReference type="PANTHER" id="PTHR24028">
    <property type="entry name" value="CADHERIN-87A"/>
    <property type="match status" value="1"/>
</dbReference>
<keyword evidence="3" id="KW-0472">Membrane</keyword>